<evidence type="ECO:0000256" key="1">
    <source>
        <dbReference type="ARBA" id="ARBA00004651"/>
    </source>
</evidence>
<reference evidence="8" key="1">
    <citation type="submission" date="2023-07" db="EMBL/GenBank/DDBJ databases">
        <title>30 novel species of actinomycetes from the DSMZ collection.</title>
        <authorList>
            <person name="Nouioui I."/>
        </authorList>
    </citation>
    <scope>NUCLEOTIDE SEQUENCE [LARGE SCALE GENOMIC DNA]</scope>
    <source>
        <strain evidence="8">DSM 44399</strain>
    </source>
</reference>
<evidence type="ECO:0000256" key="5">
    <source>
        <dbReference type="ARBA" id="ARBA00023136"/>
    </source>
</evidence>
<dbReference type="RefSeq" id="WP_311422593.1">
    <property type="nucleotide sequence ID" value="NZ_JAVREH010000008.1"/>
</dbReference>
<comment type="caution">
    <text evidence="7">The sequence shown here is derived from an EMBL/GenBank/DDBJ whole genome shotgun (WGS) entry which is preliminary data.</text>
</comment>
<dbReference type="EMBL" id="JAVREH010000008">
    <property type="protein sequence ID" value="MDT0261437.1"/>
    <property type="molecule type" value="Genomic_DNA"/>
</dbReference>
<dbReference type="Gene3D" id="1.20.1740.10">
    <property type="entry name" value="Amino acid/polyamine transporter I"/>
    <property type="match status" value="1"/>
</dbReference>
<feature type="transmembrane region" description="Helical" evidence="6">
    <location>
        <begin position="217"/>
        <end position="243"/>
    </location>
</feature>
<feature type="transmembrane region" description="Helical" evidence="6">
    <location>
        <begin position="176"/>
        <end position="197"/>
    </location>
</feature>
<feature type="transmembrane region" description="Helical" evidence="6">
    <location>
        <begin position="87"/>
        <end position="108"/>
    </location>
</feature>
<evidence type="ECO:0000256" key="3">
    <source>
        <dbReference type="ARBA" id="ARBA00022692"/>
    </source>
</evidence>
<dbReference type="Proteomes" id="UP001183176">
    <property type="component" value="Unassembled WGS sequence"/>
</dbReference>
<sequence length="423" mass="43070">MTPSIGLGQGVALYVSAILGAGVLVLPGQAATLAGPASLLAWGFSCLLGVPLALTFAALATRLPHAGGVSTYAAKAFGAHAGGVAGWWYFVAGSVGQTIVPLTGGYYLASAAHLNQHWSYLFAGAILLTAALANLAGIRTSARVQVALALTVALVLLVASLFAIPHARAANFTPFAPHGMSGIGSAVVVLFFAFAGWEAVAHLSEEFQDSGRDLRRATAVTIVVVTILYLAIAAAVVATGTYGNEQTDHYAIGKLLQSAIGVGAGWSSAVVALVISLGTTNAFVASVSRLGYSLARDGWLPRRFGHLNRHSSPAGGICLVAAVGGAGLILAWIFNWGTQQIVYIPSTLVIFVYLLGTASAIKILSGSSRVIAVIGFILTLVTVPFAVGHVLVPIVIALGALGYRAVAGRGRGAAKEPARSAPG</sequence>
<keyword evidence="4 6" id="KW-1133">Transmembrane helix</keyword>
<feature type="transmembrane region" description="Helical" evidence="6">
    <location>
        <begin position="144"/>
        <end position="164"/>
    </location>
</feature>
<evidence type="ECO:0000313" key="7">
    <source>
        <dbReference type="EMBL" id="MDT0261437.1"/>
    </source>
</evidence>
<keyword evidence="2" id="KW-1003">Cell membrane</keyword>
<dbReference type="Pfam" id="PF13520">
    <property type="entry name" value="AA_permease_2"/>
    <property type="match status" value="1"/>
</dbReference>
<keyword evidence="5 6" id="KW-0472">Membrane</keyword>
<dbReference type="PANTHER" id="PTHR42770">
    <property type="entry name" value="AMINO ACID TRANSPORTER-RELATED"/>
    <property type="match status" value="1"/>
</dbReference>
<dbReference type="PIRSF" id="PIRSF006060">
    <property type="entry name" value="AA_transporter"/>
    <property type="match status" value="1"/>
</dbReference>
<dbReference type="PANTHER" id="PTHR42770:SF13">
    <property type="entry name" value="L-METHIONINE_BRANCHED-CHAIN AMINO ACID EXPORTER YJEH"/>
    <property type="match status" value="1"/>
</dbReference>
<evidence type="ECO:0000313" key="8">
    <source>
        <dbReference type="Proteomes" id="UP001183176"/>
    </source>
</evidence>
<feature type="transmembrane region" description="Helical" evidence="6">
    <location>
        <begin position="6"/>
        <end position="27"/>
    </location>
</feature>
<organism evidence="7 8">
    <name type="scientific">Jatrophihabitans lederbergiae</name>
    <dbReference type="NCBI Taxonomy" id="3075547"/>
    <lineage>
        <taxon>Bacteria</taxon>
        <taxon>Bacillati</taxon>
        <taxon>Actinomycetota</taxon>
        <taxon>Actinomycetes</taxon>
        <taxon>Jatrophihabitantales</taxon>
        <taxon>Jatrophihabitantaceae</taxon>
        <taxon>Jatrophihabitans</taxon>
    </lineage>
</organism>
<dbReference type="InterPro" id="IPR050367">
    <property type="entry name" value="APC_superfamily"/>
</dbReference>
<comment type="subcellular location">
    <subcellularLocation>
        <location evidence="1">Cell membrane</location>
        <topology evidence="1">Multi-pass membrane protein</topology>
    </subcellularLocation>
</comment>
<evidence type="ECO:0000256" key="2">
    <source>
        <dbReference type="ARBA" id="ARBA00022475"/>
    </source>
</evidence>
<keyword evidence="8" id="KW-1185">Reference proteome</keyword>
<feature type="transmembrane region" description="Helical" evidence="6">
    <location>
        <begin position="120"/>
        <end position="138"/>
    </location>
</feature>
<name>A0ABU2J907_9ACTN</name>
<protein>
    <submittedName>
        <fullName evidence="7">Amino acid permease</fullName>
    </submittedName>
</protein>
<feature type="transmembrane region" description="Helical" evidence="6">
    <location>
        <begin position="314"/>
        <end position="334"/>
    </location>
</feature>
<evidence type="ECO:0000256" key="4">
    <source>
        <dbReference type="ARBA" id="ARBA00022989"/>
    </source>
</evidence>
<feature type="transmembrane region" description="Helical" evidence="6">
    <location>
        <begin position="39"/>
        <end position="60"/>
    </location>
</feature>
<keyword evidence="3 6" id="KW-0812">Transmembrane</keyword>
<dbReference type="InterPro" id="IPR002293">
    <property type="entry name" value="AA/rel_permease1"/>
</dbReference>
<accession>A0ABU2J907</accession>
<evidence type="ECO:0000256" key="6">
    <source>
        <dbReference type="SAM" id="Phobius"/>
    </source>
</evidence>
<feature type="transmembrane region" description="Helical" evidence="6">
    <location>
        <begin position="341"/>
        <end position="364"/>
    </location>
</feature>
<feature type="transmembrane region" description="Helical" evidence="6">
    <location>
        <begin position="370"/>
        <end position="401"/>
    </location>
</feature>
<proteinExistence type="predicted"/>
<gene>
    <name evidence="7" type="ORF">RM423_08515</name>
</gene>